<feature type="binding site" evidence="10">
    <location>
        <position position="289"/>
    </location>
    <ligand>
        <name>UDP-N-acetyl-alpha-D-glucosamine</name>
        <dbReference type="ChEBI" id="CHEBI:57705"/>
    </ligand>
</feature>
<dbReference type="EC" id="2.4.1.227" evidence="10"/>
<dbReference type="GO" id="GO:0050511">
    <property type="term" value="F:undecaprenyldiphospho-muramoylpentapeptide beta-N-acetylglucosaminyltransferase activity"/>
    <property type="evidence" value="ECO:0007669"/>
    <property type="project" value="UniProtKB-UniRule"/>
</dbReference>
<accession>A0A5C4U5N8</accession>
<sequence>MATSPLTVLLAGGGTAGHIEPALAVGEALASRHGVQVEALGTTKGLETTIIPARGVQLHLIDPVPIPRKKPWKLLAVPGKLVRSVQQSRRVIKQTGADAVFGTGGYVSASAYLAAKAAGIPFYVLETNALAGMANKLGVRLGGVGLNAVEGSGMAGDVVGIPVRPSLGADKDGTARQRALTQWGLDPQRPTILVTGGSQGAASINAAVAEAAQDLINDGWQILHAYGRKNAEPSALEHYRAVPYIDDMEAALAVADLVVCRSGAMTVAEVTACGVPAIYIPLPHGNGEQGRNSQPVVRAGGAVQIDDADLSGQRLVAQIHSLQSAEGGLAAMKDALASSPAGDAAERIAERIVTDLRR</sequence>
<evidence type="ECO:0000256" key="6">
    <source>
        <dbReference type="ARBA" id="ARBA00022984"/>
    </source>
</evidence>
<name>A0A5C4U5N8_9CORY</name>
<evidence type="ECO:0000313" key="13">
    <source>
        <dbReference type="EMBL" id="TNL99398.1"/>
    </source>
</evidence>
<dbReference type="GO" id="GO:0008360">
    <property type="term" value="P:regulation of cell shape"/>
    <property type="evidence" value="ECO:0007669"/>
    <property type="project" value="UniProtKB-KW"/>
</dbReference>
<organism evidence="13 14">
    <name type="scientific">Corynebacterium tapiri</name>
    <dbReference type="NCBI Taxonomy" id="1448266"/>
    <lineage>
        <taxon>Bacteria</taxon>
        <taxon>Bacillati</taxon>
        <taxon>Actinomycetota</taxon>
        <taxon>Actinomycetes</taxon>
        <taxon>Mycobacteriales</taxon>
        <taxon>Corynebacteriaceae</taxon>
        <taxon>Corynebacterium</taxon>
    </lineage>
</organism>
<comment type="caution">
    <text evidence="13">The sequence shown here is derived from an EMBL/GenBank/DDBJ whole genome shotgun (WGS) entry which is preliminary data.</text>
</comment>
<evidence type="ECO:0000256" key="1">
    <source>
        <dbReference type="ARBA" id="ARBA00022475"/>
    </source>
</evidence>
<evidence type="ECO:0000256" key="3">
    <source>
        <dbReference type="ARBA" id="ARBA00022676"/>
    </source>
</evidence>
<dbReference type="Pfam" id="PF03033">
    <property type="entry name" value="Glyco_transf_28"/>
    <property type="match status" value="1"/>
</dbReference>
<comment type="subcellular location">
    <subcellularLocation>
        <location evidence="10">Cell membrane</location>
        <topology evidence="10">Peripheral membrane protein</topology>
        <orientation evidence="10">Cytoplasmic side</orientation>
    </subcellularLocation>
</comment>
<feature type="binding site" evidence="10">
    <location>
        <position position="198"/>
    </location>
    <ligand>
        <name>UDP-N-acetyl-alpha-D-glucosamine</name>
        <dbReference type="ChEBI" id="CHEBI:57705"/>
    </ligand>
</feature>
<evidence type="ECO:0000256" key="2">
    <source>
        <dbReference type="ARBA" id="ARBA00022618"/>
    </source>
</evidence>
<dbReference type="Pfam" id="PF04101">
    <property type="entry name" value="Glyco_tran_28_C"/>
    <property type="match status" value="1"/>
</dbReference>
<dbReference type="SUPFAM" id="SSF53756">
    <property type="entry name" value="UDP-Glycosyltransferase/glycogen phosphorylase"/>
    <property type="match status" value="1"/>
</dbReference>
<reference evidence="13 14" key="1">
    <citation type="submission" date="2019-06" db="EMBL/GenBank/DDBJ databases">
        <authorList>
            <person name="Li J."/>
        </authorList>
    </citation>
    <scope>NUCLEOTIDE SEQUENCE [LARGE SCALE GENOMIC DNA]</scope>
    <source>
        <strain evidence="13 14">LMG 28165</strain>
    </source>
</reference>
<keyword evidence="5 10" id="KW-0133">Cell shape</keyword>
<dbReference type="AlphaFoldDB" id="A0A5C4U5N8"/>
<comment type="pathway">
    <text evidence="10">Cell wall biogenesis; peptidoglycan biosynthesis.</text>
</comment>
<evidence type="ECO:0000259" key="12">
    <source>
        <dbReference type="Pfam" id="PF04101"/>
    </source>
</evidence>
<evidence type="ECO:0000256" key="9">
    <source>
        <dbReference type="ARBA" id="ARBA00023316"/>
    </source>
</evidence>
<dbReference type="InterPro" id="IPR007235">
    <property type="entry name" value="Glyco_trans_28_C"/>
</dbReference>
<gene>
    <name evidence="10 13" type="primary">murG</name>
    <name evidence="13" type="ORF">FHE74_03340</name>
</gene>
<evidence type="ECO:0000256" key="5">
    <source>
        <dbReference type="ARBA" id="ARBA00022960"/>
    </source>
</evidence>
<feature type="binding site" evidence="10">
    <location>
        <position position="128"/>
    </location>
    <ligand>
        <name>UDP-N-acetyl-alpha-D-glucosamine</name>
        <dbReference type="ChEBI" id="CHEBI:57705"/>
    </ligand>
</feature>
<dbReference type="GO" id="GO:0005975">
    <property type="term" value="P:carbohydrate metabolic process"/>
    <property type="evidence" value="ECO:0007669"/>
    <property type="project" value="InterPro"/>
</dbReference>
<proteinExistence type="inferred from homology"/>
<dbReference type="PANTHER" id="PTHR21015">
    <property type="entry name" value="UDP-N-ACETYLGLUCOSAMINE--N-ACETYLMURAMYL-(PENTAPEPTIDE) PYROPHOSPHORYL-UNDECAPRENOL N-ACETYLGLUCOSAMINE TRANSFERASE 1"/>
    <property type="match status" value="1"/>
</dbReference>
<evidence type="ECO:0000256" key="8">
    <source>
        <dbReference type="ARBA" id="ARBA00023306"/>
    </source>
</evidence>
<comment type="similarity">
    <text evidence="10">Belongs to the glycosyltransferase 28 family. MurG subfamily.</text>
</comment>
<dbReference type="EMBL" id="VDHJ01000003">
    <property type="protein sequence ID" value="TNL99398.1"/>
    <property type="molecule type" value="Genomic_DNA"/>
</dbReference>
<keyword evidence="7 10" id="KW-0472">Membrane</keyword>
<feature type="binding site" evidence="10">
    <location>
        <begin position="15"/>
        <end position="17"/>
    </location>
    <ligand>
        <name>UDP-N-acetyl-alpha-D-glucosamine</name>
        <dbReference type="ChEBI" id="CHEBI:57705"/>
    </ligand>
</feature>
<dbReference type="RefSeq" id="WP_139465074.1">
    <property type="nucleotide sequence ID" value="NZ_VDHJ01000003.1"/>
</dbReference>
<dbReference type="GO" id="GO:0009252">
    <property type="term" value="P:peptidoglycan biosynthetic process"/>
    <property type="evidence" value="ECO:0007669"/>
    <property type="project" value="UniProtKB-UniRule"/>
</dbReference>
<evidence type="ECO:0000259" key="11">
    <source>
        <dbReference type="Pfam" id="PF03033"/>
    </source>
</evidence>
<dbReference type="UniPathway" id="UPA00219"/>
<dbReference type="GO" id="GO:0051991">
    <property type="term" value="F:UDP-N-acetyl-D-glucosamine:N-acetylmuramoyl-L-alanyl-D-glutamyl-meso-2,6-diaminopimelyl-D-alanyl-D-alanine-diphosphoundecaprenol 4-beta-N-acetylglucosaminlytransferase activity"/>
    <property type="evidence" value="ECO:0007669"/>
    <property type="project" value="RHEA"/>
</dbReference>
<dbReference type="Proteomes" id="UP000312032">
    <property type="component" value="Unassembled WGS sequence"/>
</dbReference>
<dbReference type="CDD" id="cd03785">
    <property type="entry name" value="GT28_MurG"/>
    <property type="match status" value="1"/>
</dbReference>
<comment type="caution">
    <text evidence="10">Lacks conserved residue(s) required for the propagation of feature annotation.</text>
</comment>
<dbReference type="GO" id="GO:0005886">
    <property type="term" value="C:plasma membrane"/>
    <property type="evidence" value="ECO:0007669"/>
    <property type="project" value="UniProtKB-SubCell"/>
</dbReference>
<feature type="domain" description="Glycosyltransferase family 28 N-terminal" evidence="11">
    <location>
        <begin position="8"/>
        <end position="140"/>
    </location>
</feature>
<keyword evidence="8 10" id="KW-0131">Cell cycle</keyword>
<dbReference type="InterPro" id="IPR006009">
    <property type="entry name" value="GlcNAc_MurG"/>
</dbReference>
<evidence type="ECO:0000256" key="7">
    <source>
        <dbReference type="ARBA" id="ARBA00023136"/>
    </source>
</evidence>
<feature type="binding site" evidence="10">
    <location>
        <position position="245"/>
    </location>
    <ligand>
        <name>UDP-N-acetyl-alpha-D-glucosamine</name>
        <dbReference type="ChEBI" id="CHEBI:57705"/>
    </ligand>
</feature>
<dbReference type="GO" id="GO:0051301">
    <property type="term" value="P:cell division"/>
    <property type="evidence" value="ECO:0007669"/>
    <property type="project" value="UniProtKB-KW"/>
</dbReference>
<keyword evidence="2 10" id="KW-0132">Cell division</keyword>
<protein>
    <recommendedName>
        <fullName evidence="10">UDP-N-acetylglucosamine--N-acetylmuramyl-(pentapeptide) pyrophosphoryl-undecaprenol N-acetylglucosamine transferase</fullName>
        <ecNumber evidence="10">2.4.1.227</ecNumber>
    </recommendedName>
    <alternativeName>
        <fullName evidence="10">Undecaprenyl-PP-MurNAc-pentapeptide-UDPGlcNAc GlcNAc transferase</fullName>
    </alternativeName>
</protein>
<keyword evidence="6 10" id="KW-0573">Peptidoglycan synthesis</keyword>
<comment type="catalytic activity">
    <reaction evidence="10">
        <text>di-trans,octa-cis-undecaprenyl diphospho-N-acetyl-alpha-D-muramoyl-L-alanyl-D-glutamyl-meso-2,6-diaminopimeloyl-D-alanyl-D-alanine + UDP-N-acetyl-alpha-D-glucosamine = di-trans,octa-cis-undecaprenyl diphospho-[N-acetyl-alpha-D-glucosaminyl-(1-&gt;4)]-N-acetyl-alpha-D-muramoyl-L-alanyl-D-glutamyl-meso-2,6-diaminopimeloyl-D-alanyl-D-alanine + UDP + H(+)</text>
        <dbReference type="Rhea" id="RHEA:31227"/>
        <dbReference type="ChEBI" id="CHEBI:15378"/>
        <dbReference type="ChEBI" id="CHEBI:57705"/>
        <dbReference type="ChEBI" id="CHEBI:58223"/>
        <dbReference type="ChEBI" id="CHEBI:61387"/>
        <dbReference type="ChEBI" id="CHEBI:61388"/>
        <dbReference type="EC" id="2.4.1.227"/>
    </reaction>
</comment>
<dbReference type="GO" id="GO:0071555">
    <property type="term" value="P:cell wall organization"/>
    <property type="evidence" value="ECO:0007669"/>
    <property type="project" value="UniProtKB-KW"/>
</dbReference>
<comment type="function">
    <text evidence="10">Cell wall formation. Catalyzes the transfer of a GlcNAc subunit on undecaprenyl-pyrophosphoryl-MurNAc-pentapeptide (lipid intermediate I) to form undecaprenyl-pyrophosphoryl-MurNAc-(pentapeptide)GlcNAc (lipid intermediate II).</text>
</comment>
<evidence type="ECO:0000256" key="10">
    <source>
        <dbReference type="HAMAP-Rule" id="MF_00033"/>
    </source>
</evidence>
<feature type="binding site" evidence="10">
    <location>
        <position position="164"/>
    </location>
    <ligand>
        <name>UDP-N-acetyl-alpha-D-glucosamine</name>
        <dbReference type="ChEBI" id="CHEBI:57705"/>
    </ligand>
</feature>
<dbReference type="NCBIfam" id="TIGR01133">
    <property type="entry name" value="murG"/>
    <property type="match status" value="1"/>
</dbReference>
<keyword evidence="14" id="KW-1185">Reference proteome</keyword>
<keyword evidence="4 10" id="KW-0808">Transferase</keyword>
<keyword evidence="9 10" id="KW-0961">Cell wall biogenesis/degradation</keyword>
<keyword evidence="1 10" id="KW-1003">Cell membrane</keyword>
<feature type="domain" description="Glycosyl transferase family 28 C-terminal" evidence="12">
    <location>
        <begin position="191"/>
        <end position="348"/>
    </location>
</feature>
<dbReference type="InterPro" id="IPR004276">
    <property type="entry name" value="GlycoTrans_28_N"/>
</dbReference>
<dbReference type="PANTHER" id="PTHR21015:SF22">
    <property type="entry name" value="GLYCOSYLTRANSFERASE"/>
    <property type="match status" value="1"/>
</dbReference>
<evidence type="ECO:0000256" key="4">
    <source>
        <dbReference type="ARBA" id="ARBA00022679"/>
    </source>
</evidence>
<dbReference type="Gene3D" id="3.40.50.2000">
    <property type="entry name" value="Glycogen Phosphorylase B"/>
    <property type="match status" value="2"/>
</dbReference>
<evidence type="ECO:0000313" key="14">
    <source>
        <dbReference type="Proteomes" id="UP000312032"/>
    </source>
</evidence>
<keyword evidence="3 10" id="KW-0328">Glycosyltransferase</keyword>
<dbReference type="HAMAP" id="MF_00033">
    <property type="entry name" value="MurG"/>
    <property type="match status" value="1"/>
</dbReference>
<dbReference type="OrthoDB" id="9808936at2"/>